<dbReference type="GeneTree" id="ENSGT00390000017840"/>
<evidence type="ECO:0000256" key="4">
    <source>
        <dbReference type="ARBA" id="ARBA00022603"/>
    </source>
</evidence>
<dbReference type="Ensembl" id="ENSLLET00000002466.1">
    <property type="protein sequence ID" value="ENSLLEP00000002365.1"/>
    <property type="gene ID" value="ENSLLEG00000001516.1"/>
</dbReference>
<keyword evidence="3 12" id="KW-0820">tRNA-binding</keyword>
<reference evidence="13" key="1">
    <citation type="submission" date="2025-08" db="UniProtKB">
        <authorList>
            <consortium name="Ensembl"/>
        </authorList>
    </citation>
    <scope>IDENTIFICATION</scope>
</reference>
<organism evidence="13 14">
    <name type="scientific">Leptobrachium leishanense</name>
    <name type="common">Leishan spiny toad</name>
    <dbReference type="NCBI Taxonomy" id="445787"/>
    <lineage>
        <taxon>Eukaryota</taxon>
        <taxon>Metazoa</taxon>
        <taxon>Chordata</taxon>
        <taxon>Craniata</taxon>
        <taxon>Vertebrata</taxon>
        <taxon>Euteleostomi</taxon>
        <taxon>Amphibia</taxon>
        <taxon>Batrachia</taxon>
        <taxon>Anura</taxon>
        <taxon>Pelobatoidea</taxon>
        <taxon>Megophryidae</taxon>
        <taxon>Leptobrachium</taxon>
    </lineage>
</organism>
<evidence type="ECO:0000256" key="2">
    <source>
        <dbReference type="ARBA" id="ARBA00004123"/>
    </source>
</evidence>
<dbReference type="UniPathway" id="UPA00989"/>
<evidence type="ECO:0000256" key="11">
    <source>
        <dbReference type="ARBA" id="ARBA00060552"/>
    </source>
</evidence>
<feature type="active site" evidence="12">
    <location>
        <position position="169"/>
    </location>
</feature>
<dbReference type="PANTHER" id="PTHR23417">
    <property type="entry name" value="3-DEOXY-D-MANNO-OCTULOSONIC-ACID TRANSFERASE/TRNA GUANINE-N 7 - -METHYLTRANSFERASE"/>
    <property type="match status" value="1"/>
</dbReference>
<feature type="binding site" evidence="12">
    <location>
        <begin position="146"/>
        <end position="147"/>
    </location>
    <ligand>
        <name>S-adenosyl-L-methionine</name>
        <dbReference type="ChEBI" id="CHEBI:59789"/>
    </ligand>
</feature>
<dbReference type="InterPro" id="IPR003358">
    <property type="entry name" value="tRNA_(Gua-N-7)_MeTrfase_Trmb"/>
</dbReference>
<dbReference type="PANTHER" id="PTHR23417:SF25">
    <property type="entry name" value="TRNA (GUANINE-N(7)-)-METHYLTRANSFERASE A"/>
    <property type="match status" value="1"/>
</dbReference>
<evidence type="ECO:0000256" key="8">
    <source>
        <dbReference type="ARBA" id="ARBA00022884"/>
    </source>
</evidence>
<comment type="catalytic activity">
    <reaction evidence="1 12">
        <text>guanosine(46) in tRNA + S-adenosyl-L-methionine = N(7)-methylguanosine(46) in tRNA + S-adenosyl-L-homocysteine</text>
        <dbReference type="Rhea" id="RHEA:42708"/>
        <dbReference type="Rhea" id="RHEA-COMP:10188"/>
        <dbReference type="Rhea" id="RHEA-COMP:10189"/>
        <dbReference type="ChEBI" id="CHEBI:57856"/>
        <dbReference type="ChEBI" id="CHEBI:59789"/>
        <dbReference type="ChEBI" id="CHEBI:74269"/>
        <dbReference type="ChEBI" id="CHEBI:74480"/>
        <dbReference type="EC" id="2.1.1.33"/>
    </reaction>
</comment>
<dbReference type="EC" id="2.1.1.33" evidence="12"/>
<protein>
    <recommendedName>
        <fullName evidence="12">tRNA (guanine-N(7)-)-methyltransferase</fullName>
        <ecNumber evidence="12">2.1.1.33</ecNumber>
    </recommendedName>
    <alternativeName>
        <fullName evidence="12">Methyltransferase-like protein 1</fullName>
    </alternativeName>
    <alternativeName>
        <fullName evidence="12">tRNA (guanine(46)-N(7))-methyltransferase</fullName>
    </alternativeName>
    <alternativeName>
        <fullName evidence="12">tRNA(m7G46)-methyltransferase</fullName>
    </alternativeName>
</protein>
<reference evidence="13" key="2">
    <citation type="submission" date="2025-09" db="UniProtKB">
        <authorList>
            <consortium name="Ensembl"/>
        </authorList>
    </citation>
    <scope>IDENTIFICATION</scope>
</reference>
<feature type="binding site" evidence="12">
    <location>
        <begin position="244"/>
        <end position="246"/>
    </location>
    <ligand>
        <name>S-adenosyl-L-methionine</name>
        <dbReference type="ChEBI" id="CHEBI:59789"/>
    </ligand>
</feature>
<evidence type="ECO:0000256" key="3">
    <source>
        <dbReference type="ARBA" id="ARBA00022555"/>
    </source>
</evidence>
<accession>A0A8C5LU64</accession>
<evidence type="ECO:0000256" key="5">
    <source>
        <dbReference type="ARBA" id="ARBA00022679"/>
    </source>
</evidence>
<keyword evidence="14" id="KW-1185">Reference proteome</keyword>
<comment type="subunit">
    <text evidence="12">Forms a complex with WDR4.</text>
</comment>
<keyword evidence="5 12" id="KW-0808">Transferase</keyword>
<dbReference type="NCBIfam" id="TIGR00091">
    <property type="entry name" value="tRNA (guanosine(46)-N7)-methyltransferase TrmB"/>
    <property type="match status" value="1"/>
</dbReference>
<comment type="similarity">
    <text evidence="12">Belongs to the class I-like SAM-binding methyltransferase superfamily. TrmB family.</text>
</comment>
<dbReference type="GO" id="GO:0106143">
    <property type="term" value="C:tRNA (m7G46) methyltransferase complex"/>
    <property type="evidence" value="ECO:0007669"/>
    <property type="project" value="UniProtKB-ARBA"/>
</dbReference>
<evidence type="ECO:0000256" key="12">
    <source>
        <dbReference type="HAMAP-Rule" id="MF_03055"/>
    </source>
</evidence>
<dbReference type="Pfam" id="PF02390">
    <property type="entry name" value="Methyltransf_4"/>
    <property type="match status" value="1"/>
</dbReference>
<sequence length="275" mass="31945">TCSAQAVERNSSGAMAVVSLPQKRYYRQRAHSNPMADHTFQYPVKPELMDWSEYYPEFFKPLPTDCRHDDVKDLTEQKMQGHQVEFADIGCGYGGLLVALSPLFPNTLMLGLEIRVKVSDYVQDRIKSLRLSHPGQYQNIACIRSNAMKYLPNFFKKSQLSKMFFLFPDPHFKKTKHKWRIISSTLLAEYAFVLRVGGLVYTITDVEEVHQWMVKHFSEHPLFERVTEDKLANDIIVDRLGTSTEEGKKVQRNKGQNFLAVFCRVENRTFRDRDP</sequence>
<dbReference type="PROSITE" id="PS51625">
    <property type="entry name" value="SAM_MT_TRMB"/>
    <property type="match status" value="1"/>
</dbReference>
<dbReference type="InterPro" id="IPR029063">
    <property type="entry name" value="SAM-dependent_MTases_sf"/>
</dbReference>
<dbReference type="FunFam" id="3.40.50.150:FF:000060">
    <property type="entry name" value="tRNA (guanine-N(7)-)-methyltransferase"/>
    <property type="match status" value="1"/>
</dbReference>
<evidence type="ECO:0000256" key="10">
    <source>
        <dbReference type="ARBA" id="ARBA00055607"/>
    </source>
</evidence>
<evidence type="ECO:0000256" key="1">
    <source>
        <dbReference type="ARBA" id="ARBA00000142"/>
    </source>
</evidence>
<comment type="function">
    <text evidence="12">Catalyzes the formation of N(7)-methylguanine at position 46 (m7G46) in tRNA.</text>
</comment>
<keyword evidence="9 12" id="KW-0539">Nucleus</keyword>
<keyword evidence="8 12" id="KW-0694">RNA-binding</keyword>
<dbReference type="SMR" id="A0A8C5LU64"/>
<dbReference type="AlphaFoldDB" id="A0A8C5LU64"/>
<evidence type="ECO:0000256" key="7">
    <source>
        <dbReference type="ARBA" id="ARBA00022694"/>
    </source>
</evidence>
<dbReference type="GO" id="GO:0005634">
    <property type="term" value="C:nucleus"/>
    <property type="evidence" value="ECO:0007669"/>
    <property type="project" value="UniProtKB-SubCell"/>
</dbReference>
<evidence type="ECO:0000256" key="6">
    <source>
        <dbReference type="ARBA" id="ARBA00022691"/>
    </source>
</evidence>
<dbReference type="SUPFAM" id="SSF53335">
    <property type="entry name" value="S-adenosyl-L-methionine-dependent methyltransferases"/>
    <property type="match status" value="1"/>
</dbReference>
<keyword evidence="4 12" id="KW-0489">Methyltransferase</keyword>
<evidence type="ECO:0000313" key="14">
    <source>
        <dbReference type="Proteomes" id="UP000694569"/>
    </source>
</evidence>
<dbReference type="OrthoDB" id="47276at2759"/>
<gene>
    <name evidence="12 13" type="primary">METTL1</name>
</gene>
<feature type="binding site" evidence="12">
    <location>
        <position position="166"/>
    </location>
    <ligand>
        <name>S-adenosyl-L-methionine</name>
        <dbReference type="ChEBI" id="CHEBI:59789"/>
    </ligand>
</feature>
<comment type="subcellular location">
    <subcellularLocation>
        <location evidence="2 12">Nucleus</location>
    </subcellularLocation>
</comment>
<dbReference type="GO" id="GO:0008176">
    <property type="term" value="F:tRNA (guanine(46)-N7)-methyltransferase activity"/>
    <property type="evidence" value="ECO:0007669"/>
    <property type="project" value="UniProtKB-UniRule"/>
</dbReference>
<evidence type="ECO:0000313" key="13">
    <source>
        <dbReference type="Ensembl" id="ENSLLEP00000002365.1"/>
    </source>
</evidence>
<dbReference type="InterPro" id="IPR025763">
    <property type="entry name" value="Trm8_euk"/>
</dbReference>
<comment type="function">
    <text evidence="10">Catalytic component of METTL1-WDR4 methyltransferase complex that mediates the formation of N(7)-methylguanine in a subset of RNA species, such as tRNAs, mRNAs and microRNAs (miRNAs). Catalyzes the formation of N(7)-methylguanine at position 46 (m7G46) in a large subset of tRNAs that contain the 5'-RAGGU-3' motif within the variable loop. M7G46 interacts with C13-G22 in the D-loop to stabilize tRNA tertiary structure and protect tRNAs from decay. Also acts as a methyltransferase for a subset of internal N(7)-methylguanine in mRNAs. Internal N(7)-methylguanine methylation of mRNAs in response to stress promotes their relocalization to stress granules, thereby suppressing their translation. Also methylates a specific subset of miRNAs.</text>
</comment>
<proteinExistence type="inferred from homology"/>
<keyword evidence="6 12" id="KW-0949">S-adenosyl-L-methionine</keyword>
<name>A0A8C5LU64_9ANUR</name>
<feature type="binding site" evidence="12">
    <location>
        <position position="90"/>
    </location>
    <ligand>
        <name>S-adenosyl-L-methionine</name>
        <dbReference type="ChEBI" id="CHEBI:59789"/>
    </ligand>
</feature>
<dbReference type="Gene3D" id="3.40.50.150">
    <property type="entry name" value="Vaccinia Virus protein VP39"/>
    <property type="match status" value="1"/>
</dbReference>
<dbReference type="HAMAP" id="MF_03055">
    <property type="entry name" value="tRNA_methyltr_TrmB_euk"/>
    <property type="match status" value="1"/>
</dbReference>
<comment type="pathway">
    <text evidence="11 12">tRNA modification; N(7)-methylguanine-tRNA biosynthesis.</text>
</comment>
<evidence type="ECO:0000256" key="9">
    <source>
        <dbReference type="ARBA" id="ARBA00023242"/>
    </source>
</evidence>
<keyword evidence="7 12" id="KW-0819">tRNA processing</keyword>
<dbReference type="Proteomes" id="UP000694569">
    <property type="component" value="Unplaced"/>
</dbReference>
<feature type="binding site" evidence="12">
    <location>
        <begin position="113"/>
        <end position="114"/>
    </location>
    <ligand>
        <name>S-adenosyl-L-methionine</name>
        <dbReference type="ChEBI" id="CHEBI:59789"/>
    </ligand>
</feature>
<dbReference type="GO" id="GO:0000049">
    <property type="term" value="F:tRNA binding"/>
    <property type="evidence" value="ECO:0007669"/>
    <property type="project" value="UniProtKB-UniRule"/>
</dbReference>